<dbReference type="Proteomes" id="UP000663852">
    <property type="component" value="Unassembled WGS sequence"/>
</dbReference>
<name>A0A815S271_ADIRI</name>
<comment type="caution">
    <text evidence="1">The sequence shown here is derived from an EMBL/GenBank/DDBJ whole genome shotgun (WGS) entry which is preliminary data.</text>
</comment>
<proteinExistence type="predicted"/>
<dbReference type="EMBL" id="CAJNOJ010000564">
    <property type="protein sequence ID" value="CAF1485929.1"/>
    <property type="molecule type" value="Genomic_DNA"/>
</dbReference>
<evidence type="ECO:0000313" key="2">
    <source>
        <dbReference type="Proteomes" id="UP000663852"/>
    </source>
</evidence>
<organism evidence="1 2">
    <name type="scientific">Adineta ricciae</name>
    <name type="common">Rotifer</name>
    <dbReference type="NCBI Taxonomy" id="249248"/>
    <lineage>
        <taxon>Eukaryota</taxon>
        <taxon>Metazoa</taxon>
        <taxon>Spiralia</taxon>
        <taxon>Gnathifera</taxon>
        <taxon>Rotifera</taxon>
        <taxon>Eurotatoria</taxon>
        <taxon>Bdelloidea</taxon>
        <taxon>Adinetida</taxon>
        <taxon>Adinetidae</taxon>
        <taxon>Adineta</taxon>
    </lineage>
</organism>
<evidence type="ECO:0000313" key="1">
    <source>
        <dbReference type="EMBL" id="CAF1485929.1"/>
    </source>
</evidence>
<dbReference type="AlphaFoldDB" id="A0A815S271"/>
<protein>
    <submittedName>
        <fullName evidence="1">Uncharacterized protein</fullName>
    </submittedName>
</protein>
<gene>
    <name evidence="1" type="ORF">EDS130_LOCUS41717</name>
</gene>
<sequence length="111" mass="12894">MHTQFFFPLSYISVVIAPTGTLNSLEWNRLNVNYTITFKQLKDRNDKITLLHDLKISLVKFFIKSLIILTLTMLTKDFPAPSHEIDSSTENQYFIVITMASFNPHFALFHV</sequence>
<accession>A0A815S271</accession>
<reference evidence="1" key="1">
    <citation type="submission" date="2021-02" db="EMBL/GenBank/DDBJ databases">
        <authorList>
            <person name="Nowell W R."/>
        </authorList>
    </citation>
    <scope>NUCLEOTIDE SEQUENCE</scope>
</reference>